<feature type="region of interest" description="Disordered" evidence="1">
    <location>
        <begin position="324"/>
        <end position="345"/>
    </location>
</feature>
<dbReference type="InterPro" id="IPR031606">
    <property type="entry name" value="Kch1/2"/>
</dbReference>
<evidence type="ECO:0008006" key="5">
    <source>
        <dbReference type="Google" id="ProtNLM"/>
    </source>
</evidence>
<dbReference type="HOGENOM" id="CLU_028299_1_0_1"/>
<keyword evidence="4" id="KW-1185">Reference proteome</keyword>
<dbReference type="OrthoDB" id="2128042at2759"/>
<keyword evidence="2" id="KW-0472">Membrane</keyword>
<sequence length="519" mass="58766">MCCSGAKWKREEVPDHKFDFVDTREFTDNGFVMRMKYLFLYAVVLKSFLVYMSDIFTATTMISTDQWSNQIYAKCKDQKGCIFIDFMTAKWIFFGCILFGFLLLAYESHKAKKIIASRDISFAFTNVMANNYYSLRSYDHFCFFDHIKDSTKLSDDFAFFVFFTFKSWKRLILSDGPRQTINAFTVYALYLAKKDYPCQVNDIANGTCHPLPWYDVSKYFSNNSISTSALLISTIFTLVVFVVSLIILIMAAICYVPLLLHIQGNLKEYCCHKVDKRISEIIKRRQKQRLVEAARRAKKEAMGDFSHLKNKKGEFIAKRMPEPTLPNVSLEDETSDRFPPSSTYTQENQYYYASDNYPPPMPSYMPHFAHGHDQYSAFNSSAATLANHDGYSQSIYGDDNESTAHLAAAAAPFGQQPGPHYQHSAYPNENYPTGGGDSHDPRSAYQAHAGHVLEASRGTPNPTRPSSGLAYDNEDDAPSQDFHAGYSHQPAAHYPPQGRGYDMESGRRYGGGSGGGYAM</sequence>
<feature type="transmembrane region" description="Helical" evidence="2">
    <location>
        <begin position="82"/>
        <end position="106"/>
    </location>
</feature>
<evidence type="ECO:0000313" key="3">
    <source>
        <dbReference type="EMBL" id="KIL70165.1"/>
    </source>
</evidence>
<name>A0A0C2T2T4_AMAMK</name>
<dbReference type="Pfam" id="PF16944">
    <property type="entry name" value="KCH"/>
    <property type="match status" value="1"/>
</dbReference>
<dbReference type="InParanoid" id="A0A0C2T2T4"/>
<dbReference type="PANTHER" id="PTHR36424:SF1">
    <property type="entry name" value="LOW AFFINITY K(+) TRANSPORTER 1-RELATED"/>
    <property type="match status" value="1"/>
</dbReference>
<accession>A0A0C2T2T4</accession>
<dbReference type="EMBL" id="KN818224">
    <property type="protein sequence ID" value="KIL70165.1"/>
    <property type="molecule type" value="Genomic_DNA"/>
</dbReference>
<proteinExistence type="predicted"/>
<evidence type="ECO:0000256" key="1">
    <source>
        <dbReference type="SAM" id="MobiDB-lite"/>
    </source>
</evidence>
<dbReference type="PANTHER" id="PTHR36424">
    <property type="entry name" value="PHEROMONE-REGULATED MEMBRANE PROTEIN 6"/>
    <property type="match status" value="1"/>
</dbReference>
<keyword evidence="2" id="KW-1133">Transmembrane helix</keyword>
<feature type="region of interest" description="Disordered" evidence="1">
    <location>
        <begin position="413"/>
        <end position="519"/>
    </location>
</feature>
<dbReference type="STRING" id="946122.A0A0C2T2T4"/>
<evidence type="ECO:0000256" key="2">
    <source>
        <dbReference type="SAM" id="Phobius"/>
    </source>
</evidence>
<evidence type="ECO:0000313" key="4">
    <source>
        <dbReference type="Proteomes" id="UP000054549"/>
    </source>
</evidence>
<keyword evidence="2" id="KW-0812">Transmembrane</keyword>
<protein>
    <recommendedName>
        <fullName evidence="5">Vacuole protein</fullName>
    </recommendedName>
</protein>
<feature type="compositionally biased region" description="Gly residues" evidence="1">
    <location>
        <begin position="508"/>
        <end position="519"/>
    </location>
</feature>
<gene>
    <name evidence="3" type="ORF">M378DRAFT_156230</name>
</gene>
<dbReference type="GO" id="GO:0015079">
    <property type="term" value="F:potassium ion transmembrane transporter activity"/>
    <property type="evidence" value="ECO:0007669"/>
    <property type="project" value="InterPro"/>
</dbReference>
<organism evidence="3 4">
    <name type="scientific">Amanita muscaria (strain Koide BX008)</name>
    <dbReference type="NCBI Taxonomy" id="946122"/>
    <lineage>
        <taxon>Eukaryota</taxon>
        <taxon>Fungi</taxon>
        <taxon>Dikarya</taxon>
        <taxon>Basidiomycota</taxon>
        <taxon>Agaricomycotina</taxon>
        <taxon>Agaricomycetes</taxon>
        <taxon>Agaricomycetidae</taxon>
        <taxon>Agaricales</taxon>
        <taxon>Pluteineae</taxon>
        <taxon>Amanitaceae</taxon>
        <taxon>Amanita</taxon>
    </lineage>
</organism>
<reference evidence="3 4" key="1">
    <citation type="submission" date="2014-04" db="EMBL/GenBank/DDBJ databases">
        <title>Evolutionary Origins and Diversification of the Mycorrhizal Mutualists.</title>
        <authorList>
            <consortium name="DOE Joint Genome Institute"/>
            <consortium name="Mycorrhizal Genomics Consortium"/>
            <person name="Kohler A."/>
            <person name="Kuo A."/>
            <person name="Nagy L.G."/>
            <person name="Floudas D."/>
            <person name="Copeland A."/>
            <person name="Barry K.W."/>
            <person name="Cichocki N."/>
            <person name="Veneault-Fourrey C."/>
            <person name="LaButti K."/>
            <person name="Lindquist E.A."/>
            <person name="Lipzen A."/>
            <person name="Lundell T."/>
            <person name="Morin E."/>
            <person name="Murat C."/>
            <person name="Riley R."/>
            <person name="Ohm R."/>
            <person name="Sun H."/>
            <person name="Tunlid A."/>
            <person name="Henrissat B."/>
            <person name="Grigoriev I.V."/>
            <person name="Hibbett D.S."/>
            <person name="Martin F."/>
        </authorList>
    </citation>
    <scope>NUCLEOTIDE SEQUENCE [LARGE SCALE GENOMIC DNA]</scope>
    <source>
        <strain evidence="3 4">Koide BX008</strain>
    </source>
</reference>
<dbReference type="GO" id="GO:0005886">
    <property type="term" value="C:plasma membrane"/>
    <property type="evidence" value="ECO:0007669"/>
    <property type="project" value="InterPro"/>
</dbReference>
<feature type="transmembrane region" description="Helical" evidence="2">
    <location>
        <begin position="229"/>
        <end position="260"/>
    </location>
</feature>
<feature type="transmembrane region" description="Helical" evidence="2">
    <location>
        <begin position="38"/>
        <end position="62"/>
    </location>
</feature>
<dbReference type="Proteomes" id="UP000054549">
    <property type="component" value="Unassembled WGS sequence"/>
</dbReference>
<dbReference type="AlphaFoldDB" id="A0A0C2T2T4"/>